<feature type="binding site" evidence="16">
    <location>
        <position position="94"/>
    </location>
    <ligand>
        <name>Zn(2+)</name>
        <dbReference type="ChEBI" id="CHEBI:29105"/>
        <note>catalytic</note>
    </ligand>
</feature>
<feature type="binding site" evidence="15">
    <location>
        <position position="178"/>
    </location>
    <ligand>
        <name>substrate</name>
    </ligand>
</feature>
<dbReference type="GO" id="GO:0009231">
    <property type="term" value="P:riboflavin biosynthetic process"/>
    <property type="evidence" value="ECO:0007669"/>
    <property type="project" value="UniProtKB-UniPathway"/>
</dbReference>
<keyword evidence="11 13" id="KW-0560">Oxidoreductase</keyword>
<reference evidence="18 19" key="1">
    <citation type="submission" date="2018-05" db="EMBL/GenBank/DDBJ databases">
        <title>Genomic Encyclopedia of Type Strains, Phase IV (KMG-IV): sequencing the most valuable type-strain genomes for metagenomic binning, comparative biology and taxonomic classification.</title>
        <authorList>
            <person name="Goeker M."/>
        </authorList>
    </citation>
    <scope>NUCLEOTIDE SEQUENCE [LARGE SCALE GENOMIC DNA]</scope>
    <source>
        <strain evidence="18 19">DSM 25350</strain>
    </source>
</reference>
<dbReference type="PANTHER" id="PTHR38011">
    <property type="entry name" value="DIHYDROFOLATE REDUCTASE FAMILY PROTEIN (AFU_ORTHOLOGUE AFUA_8G06820)"/>
    <property type="match status" value="1"/>
</dbReference>
<evidence type="ECO:0000256" key="14">
    <source>
        <dbReference type="PIRSR" id="PIRSR006769-1"/>
    </source>
</evidence>
<dbReference type="GO" id="GO:0008270">
    <property type="term" value="F:zinc ion binding"/>
    <property type="evidence" value="ECO:0007669"/>
    <property type="project" value="InterPro"/>
</dbReference>
<keyword evidence="8 13" id="KW-0378">Hydrolase</keyword>
<dbReference type="GO" id="GO:0008835">
    <property type="term" value="F:diaminohydroxyphosphoribosylaminopyrimidine deaminase activity"/>
    <property type="evidence" value="ECO:0007669"/>
    <property type="project" value="UniProtKB-EC"/>
</dbReference>
<dbReference type="InterPro" id="IPR024072">
    <property type="entry name" value="DHFR-like_dom_sf"/>
</dbReference>
<name>A0A316FG01_9GAMM</name>
<feature type="binding site" evidence="16">
    <location>
        <position position="85"/>
    </location>
    <ligand>
        <name>Zn(2+)</name>
        <dbReference type="ChEBI" id="CHEBI:29105"/>
        <note>catalytic</note>
    </ligand>
</feature>
<dbReference type="NCBIfam" id="TIGR00227">
    <property type="entry name" value="ribD_Cterm"/>
    <property type="match status" value="1"/>
</dbReference>
<sequence>MSNNSMASFSAFDAEMMARALRLAERGLYLARPNPRVGCVITQNDQVVGEGYHQVFGQAHAEVNALKQAGSKASGGTAYVTLEPCAHQGKTGPCATALINAGVNRVVCAMRDPNPKVDGGGFAMLQEAGISVDSGLMAQQAADLNPGFIKRMQQQRPLVRLKMAISADGRTAMASGESQWITGPDARQDVQRLRARHDAIITGRGTLVNDNPSLNVRLDEWAEPLTEQQLAHFKQPVRVLIDRQAKANLTQQFFKLTSPIWWVGDKDYLDRLPPHIERKKVVGNGADFFNNLLKQCAAHQFNEVLIEAGSKLAGQFIQAGLVDELVLYIAPKLMGANAMPLAALPFDAMEQSVSMQLTDCRQVGDDLKLTYQLSN</sequence>
<dbReference type="InterPro" id="IPR002734">
    <property type="entry name" value="RibDG_C"/>
</dbReference>
<evidence type="ECO:0000256" key="6">
    <source>
        <dbReference type="ARBA" id="ARBA00022619"/>
    </source>
</evidence>
<dbReference type="InterPro" id="IPR016192">
    <property type="entry name" value="APOBEC/CMP_deaminase_Zn-bd"/>
</dbReference>
<gene>
    <name evidence="18" type="ORF">C8D97_111104</name>
</gene>
<feature type="binding site" evidence="15">
    <location>
        <position position="214"/>
    </location>
    <ligand>
        <name>substrate</name>
    </ligand>
</feature>
<feature type="binding site" evidence="15">
    <location>
        <position position="217"/>
    </location>
    <ligand>
        <name>substrate</name>
    </ligand>
</feature>
<dbReference type="RefSeq" id="WP_245411467.1">
    <property type="nucleotide sequence ID" value="NZ_QGGU01000011.1"/>
</dbReference>
<dbReference type="Gene3D" id="3.40.430.10">
    <property type="entry name" value="Dihydrofolate Reductase, subunit A"/>
    <property type="match status" value="1"/>
</dbReference>
<evidence type="ECO:0000256" key="8">
    <source>
        <dbReference type="ARBA" id="ARBA00022801"/>
    </source>
</evidence>
<dbReference type="Pfam" id="PF01872">
    <property type="entry name" value="RibD_C"/>
    <property type="match status" value="1"/>
</dbReference>
<keyword evidence="6 13" id="KW-0686">Riboflavin biosynthesis</keyword>
<feature type="binding site" evidence="15">
    <location>
        <position position="194"/>
    </location>
    <ligand>
        <name>substrate</name>
    </ligand>
</feature>
<keyword evidence="7 13" id="KW-0479">Metal-binding</keyword>
<comment type="catalytic activity">
    <reaction evidence="13">
        <text>5-amino-6-(5-phospho-D-ribitylamino)uracil + NADP(+) = 5-amino-6-(5-phospho-D-ribosylamino)uracil + NADPH + H(+)</text>
        <dbReference type="Rhea" id="RHEA:17845"/>
        <dbReference type="ChEBI" id="CHEBI:15378"/>
        <dbReference type="ChEBI" id="CHEBI:57783"/>
        <dbReference type="ChEBI" id="CHEBI:58349"/>
        <dbReference type="ChEBI" id="CHEBI:58421"/>
        <dbReference type="ChEBI" id="CHEBI:58453"/>
        <dbReference type="EC" id="1.1.1.193"/>
    </reaction>
</comment>
<evidence type="ECO:0000256" key="5">
    <source>
        <dbReference type="ARBA" id="ARBA00007417"/>
    </source>
</evidence>
<evidence type="ECO:0000256" key="12">
    <source>
        <dbReference type="ARBA" id="ARBA00023268"/>
    </source>
</evidence>
<feature type="binding site" evidence="15">
    <location>
        <position position="210"/>
    </location>
    <ligand>
        <name>NADP(+)</name>
        <dbReference type="ChEBI" id="CHEBI:58349"/>
    </ligand>
</feature>
<dbReference type="EMBL" id="QGGU01000011">
    <property type="protein sequence ID" value="PWK47359.1"/>
    <property type="molecule type" value="Genomic_DNA"/>
</dbReference>
<proteinExistence type="inferred from homology"/>
<dbReference type="Pfam" id="PF00383">
    <property type="entry name" value="dCMP_cyt_deam_1"/>
    <property type="match status" value="1"/>
</dbReference>
<dbReference type="SUPFAM" id="SSF53927">
    <property type="entry name" value="Cytidine deaminase-like"/>
    <property type="match status" value="1"/>
</dbReference>
<feature type="binding site" evidence="15">
    <location>
        <position position="206"/>
    </location>
    <ligand>
        <name>substrate</name>
    </ligand>
</feature>
<dbReference type="UniPathway" id="UPA00275">
    <property type="reaction ID" value="UER00401"/>
</dbReference>
<evidence type="ECO:0000256" key="15">
    <source>
        <dbReference type="PIRSR" id="PIRSR006769-2"/>
    </source>
</evidence>
<feature type="binding site" evidence="15">
    <location>
        <position position="180"/>
    </location>
    <ligand>
        <name>NADP(+)</name>
        <dbReference type="ChEBI" id="CHEBI:58349"/>
    </ligand>
</feature>
<evidence type="ECO:0000313" key="18">
    <source>
        <dbReference type="EMBL" id="PWK47359.1"/>
    </source>
</evidence>
<comment type="similarity">
    <text evidence="4 13">In the N-terminal section; belongs to the cytidine and deoxycytidylate deaminase family.</text>
</comment>
<feature type="active site" description="Proton donor" evidence="14">
    <location>
        <position position="62"/>
    </location>
</feature>
<dbReference type="InterPro" id="IPR004794">
    <property type="entry name" value="Eubact_RibD"/>
</dbReference>
<dbReference type="PIRSF" id="PIRSF006769">
    <property type="entry name" value="RibD"/>
    <property type="match status" value="1"/>
</dbReference>
<feature type="binding site" evidence="15">
    <location>
        <position position="307"/>
    </location>
    <ligand>
        <name>substrate</name>
    </ligand>
</feature>
<keyword evidence="9 13" id="KW-0862">Zinc</keyword>
<dbReference type="AlphaFoldDB" id="A0A316FG01"/>
<dbReference type="InterPro" id="IPR050765">
    <property type="entry name" value="Riboflavin_Biosynth_HTPR"/>
</dbReference>
<comment type="cofactor">
    <cofactor evidence="13 16">
        <name>Zn(2+)</name>
        <dbReference type="ChEBI" id="CHEBI:29105"/>
    </cofactor>
    <text evidence="13 16">Binds 1 zinc ion.</text>
</comment>
<dbReference type="PROSITE" id="PS51747">
    <property type="entry name" value="CYT_DCMP_DEAMINASES_2"/>
    <property type="match status" value="1"/>
</dbReference>
<dbReference type="CDD" id="cd01284">
    <property type="entry name" value="Riboflavin_deaminase-reductase"/>
    <property type="match status" value="1"/>
</dbReference>
<keyword evidence="10 13" id="KW-0521">NADP</keyword>
<dbReference type="NCBIfam" id="TIGR00326">
    <property type="entry name" value="eubact_ribD"/>
    <property type="match status" value="1"/>
</dbReference>
<dbReference type="FunFam" id="3.40.140.10:FF:000025">
    <property type="entry name" value="Riboflavin biosynthesis protein RibD"/>
    <property type="match status" value="1"/>
</dbReference>
<comment type="similarity">
    <text evidence="5 13">In the C-terminal section; belongs to the HTP reductase family.</text>
</comment>
<dbReference type="InterPro" id="IPR002125">
    <property type="entry name" value="CMP_dCMP_dom"/>
</dbReference>
<protein>
    <recommendedName>
        <fullName evidence="13">Riboflavin biosynthesis protein RibD</fullName>
    </recommendedName>
    <domain>
        <recommendedName>
            <fullName evidence="13">Diaminohydroxyphosphoribosylaminopyrimidine deaminase</fullName>
            <shortName evidence="13">DRAP deaminase</shortName>
            <ecNumber evidence="13">3.5.4.26</ecNumber>
        </recommendedName>
        <alternativeName>
            <fullName evidence="13">Riboflavin-specific deaminase</fullName>
        </alternativeName>
    </domain>
    <domain>
        <recommendedName>
            <fullName evidence="13">5-amino-6-(5-phosphoribosylamino)uracil reductase</fullName>
            <ecNumber evidence="13">1.1.1.193</ecNumber>
        </recommendedName>
        <alternativeName>
            <fullName evidence="13">HTP reductase</fullName>
        </alternativeName>
    </domain>
</protein>
<accession>A0A316FG01</accession>
<dbReference type="InterPro" id="IPR011549">
    <property type="entry name" value="RibD_C"/>
</dbReference>
<keyword evidence="19" id="KW-1185">Reference proteome</keyword>
<comment type="function">
    <text evidence="1 13">Converts 2,5-diamino-6-(ribosylamino)-4(3h)-pyrimidinone 5'-phosphate into 5-amino-6-(ribosylamino)-2,4(1h,3h)-pyrimidinedione 5'-phosphate.</text>
</comment>
<evidence type="ECO:0000256" key="10">
    <source>
        <dbReference type="ARBA" id="ARBA00022857"/>
    </source>
</evidence>
<dbReference type="GO" id="GO:0050661">
    <property type="term" value="F:NADP binding"/>
    <property type="evidence" value="ECO:0007669"/>
    <property type="project" value="InterPro"/>
</dbReference>
<evidence type="ECO:0000256" key="4">
    <source>
        <dbReference type="ARBA" id="ARBA00005259"/>
    </source>
</evidence>
<dbReference type="PROSITE" id="PS00903">
    <property type="entry name" value="CYT_DCMP_DEAMINASES_1"/>
    <property type="match status" value="1"/>
</dbReference>
<evidence type="ECO:0000259" key="17">
    <source>
        <dbReference type="PROSITE" id="PS51747"/>
    </source>
</evidence>
<dbReference type="SUPFAM" id="SSF53597">
    <property type="entry name" value="Dihydrofolate reductase-like"/>
    <property type="match status" value="1"/>
</dbReference>
<evidence type="ECO:0000256" key="3">
    <source>
        <dbReference type="ARBA" id="ARBA00004910"/>
    </source>
</evidence>
<dbReference type="InterPro" id="IPR016193">
    <property type="entry name" value="Cytidine_deaminase-like"/>
</dbReference>
<evidence type="ECO:0000256" key="13">
    <source>
        <dbReference type="PIRNR" id="PIRNR006769"/>
    </source>
</evidence>
<dbReference type="Gene3D" id="3.40.140.10">
    <property type="entry name" value="Cytidine Deaminase, domain 2"/>
    <property type="match status" value="1"/>
</dbReference>
<keyword evidence="12" id="KW-0511">Multifunctional enzyme</keyword>
<dbReference type="GO" id="GO:0008703">
    <property type="term" value="F:5-amino-6-(5-phosphoribosylamino)uracil reductase activity"/>
    <property type="evidence" value="ECO:0007669"/>
    <property type="project" value="UniProtKB-EC"/>
</dbReference>
<dbReference type="PANTHER" id="PTHR38011:SF7">
    <property type="entry name" value="2,5-DIAMINO-6-RIBOSYLAMINO-4(3H)-PYRIMIDINONE 5'-PHOSPHATE REDUCTASE"/>
    <property type="match status" value="1"/>
</dbReference>
<dbReference type="EC" id="1.1.1.193" evidence="13"/>
<comment type="caution">
    <text evidence="18">The sequence shown here is derived from an EMBL/GenBank/DDBJ whole genome shotgun (WGS) entry which is preliminary data.</text>
</comment>
<evidence type="ECO:0000256" key="16">
    <source>
        <dbReference type="PIRSR" id="PIRSR006769-3"/>
    </source>
</evidence>
<feature type="binding site" evidence="16">
    <location>
        <position position="60"/>
    </location>
    <ligand>
        <name>Zn(2+)</name>
        <dbReference type="ChEBI" id="CHEBI:29105"/>
        <note>catalytic</note>
    </ligand>
</feature>
<evidence type="ECO:0000256" key="9">
    <source>
        <dbReference type="ARBA" id="ARBA00022833"/>
    </source>
</evidence>
<comment type="pathway">
    <text evidence="3 13">Cofactor biosynthesis; riboflavin biosynthesis; 5-amino-6-(D-ribitylamino)uracil from GTP: step 3/4.</text>
</comment>
<comment type="pathway">
    <text evidence="2 13">Cofactor biosynthesis; riboflavin biosynthesis; 5-amino-6-(D-ribitylamino)uracil from GTP: step 2/4.</text>
</comment>
<evidence type="ECO:0000256" key="1">
    <source>
        <dbReference type="ARBA" id="ARBA00002151"/>
    </source>
</evidence>
<evidence type="ECO:0000313" key="19">
    <source>
        <dbReference type="Proteomes" id="UP000245790"/>
    </source>
</evidence>
<organism evidence="18 19">
    <name type="scientific">Pleionea mediterranea</name>
    <dbReference type="NCBI Taxonomy" id="523701"/>
    <lineage>
        <taxon>Bacteria</taxon>
        <taxon>Pseudomonadati</taxon>
        <taxon>Pseudomonadota</taxon>
        <taxon>Gammaproteobacteria</taxon>
        <taxon>Oceanospirillales</taxon>
        <taxon>Pleioneaceae</taxon>
        <taxon>Pleionea</taxon>
    </lineage>
</organism>
<feature type="binding site" evidence="15">
    <location>
        <position position="164"/>
    </location>
    <ligand>
        <name>NADP(+)</name>
        <dbReference type="ChEBI" id="CHEBI:58349"/>
    </ligand>
</feature>
<feature type="domain" description="CMP/dCMP-type deaminase" evidence="17">
    <location>
        <begin position="11"/>
        <end position="132"/>
    </location>
</feature>
<evidence type="ECO:0000256" key="2">
    <source>
        <dbReference type="ARBA" id="ARBA00004882"/>
    </source>
</evidence>
<evidence type="ECO:0000256" key="11">
    <source>
        <dbReference type="ARBA" id="ARBA00023002"/>
    </source>
</evidence>
<dbReference type="EC" id="3.5.4.26" evidence="13"/>
<evidence type="ECO:0000256" key="7">
    <source>
        <dbReference type="ARBA" id="ARBA00022723"/>
    </source>
</evidence>
<comment type="catalytic activity">
    <reaction evidence="13">
        <text>2,5-diamino-6-hydroxy-4-(5-phosphoribosylamino)-pyrimidine + H2O + H(+) = 5-amino-6-(5-phospho-D-ribosylamino)uracil + NH4(+)</text>
        <dbReference type="Rhea" id="RHEA:21868"/>
        <dbReference type="ChEBI" id="CHEBI:15377"/>
        <dbReference type="ChEBI" id="CHEBI:15378"/>
        <dbReference type="ChEBI" id="CHEBI:28938"/>
        <dbReference type="ChEBI" id="CHEBI:58453"/>
        <dbReference type="ChEBI" id="CHEBI:58614"/>
        <dbReference type="EC" id="3.5.4.26"/>
    </reaction>
</comment>
<dbReference type="Proteomes" id="UP000245790">
    <property type="component" value="Unassembled WGS sequence"/>
</dbReference>